<dbReference type="InterPro" id="IPR018391">
    <property type="entry name" value="PQQ_b-propeller_rpt"/>
</dbReference>
<dbReference type="AlphaFoldDB" id="A0A4V2Z2R4"/>
<proteinExistence type="predicted"/>
<dbReference type="Gene3D" id="2.60.40.10">
    <property type="entry name" value="Immunoglobulins"/>
    <property type="match status" value="1"/>
</dbReference>
<evidence type="ECO:0000313" key="5">
    <source>
        <dbReference type="Proteomes" id="UP000294739"/>
    </source>
</evidence>
<reference evidence="4 5" key="1">
    <citation type="submission" date="2019-03" db="EMBL/GenBank/DDBJ databases">
        <title>Draft genome sequences of novel Actinobacteria.</title>
        <authorList>
            <person name="Sahin N."/>
            <person name="Ay H."/>
            <person name="Saygin H."/>
        </authorList>
    </citation>
    <scope>NUCLEOTIDE SEQUENCE [LARGE SCALE GENOMIC DNA]</scope>
    <source>
        <strain evidence="4 5">5K138</strain>
    </source>
</reference>
<dbReference type="InterPro" id="IPR011047">
    <property type="entry name" value="Quinoprotein_ADH-like_sf"/>
</dbReference>
<organism evidence="4 5">
    <name type="scientific">Jiangella asiatica</name>
    <dbReference type="NCBI Taxonomy" id="2530372"/>
    <lineage>
        <taxon>Bacteria</taxon>
        <taxon>Bacillati</taxon>
        <taxon>Actinomycetota</taxon>
        <taxon>Actinomycetes</taxon>
        <taxon>Jiangellales</taxon>
        <taxon>Jiangellaceae</taxon>
        <taxon>Jiangella</taxon>
    </lineage>
</organism>
<dbReference type="SMART" id="SM00564">
    <property type="entry name" value="PQQ"/>
    <property type="match status" value="6"/>
</dbReference>
<dbReference type="InterPro" id="IPR032285">
    <property type="entry name" value="Metallophos_N"/>
</dbReference>
<dbReference type="OrthoDB" id="256225at2"/>
<dbReference type="PANTHER" id="PTHR34512:SF30">
    <property type="entry name" value="OUTER MEMBRANE PROTEIN ASSEMBLY FACTOR BAMB"/>
    <property type="match status" value="1"/>
</dbReference>
<accession>A0A4V2Z2R4</accession>
<dbReference type="PROSITE" id="PS51318">
    <property type="entry name" value="TAT"/>
    <property type="match status" value="1"/>
</dbReference>
<feature type="domain" description="Pyrrolo-quinoline quinone repeat" evidence="2">
    <location>
        <begin position="555"/>
        <end position="703"/>
    </location>
</feature>
<feature type="domain" description="Calcineurin-like phosphoesterase N-terminal" evidence="3">
    <location>
        <begin position="85"/>
        <end position="151"/>
    </location>
</feature>
<dbReference type="InterPro" id="IPR019546">
    <property type="entry name" value="TAT_signal_bac_arc"/>
</dbReference>
<dbReference type="Gene3D" id="2.130.10.10">
    <property type="entry name" value="YVTN repeat-like/Quinoprotein amine dehydrogenase"/>
    <property type="match status" value="2"/>
</dbReference>
<evidence type="ECO:0000259" key="3">
    <source>
        <dbReference type="Pfam" id="PF16371"/>
    </source>
</evidence>
<sequence>MWHEYCHTSPHAASPSKGILMDAGMDRRRFLQATSLAGVSATLGGVMSGHATATERTADLAPNQAVVWGHVFDDRNGNDLLDPGERRLAGVTVSDGQDVAVTDATGRFELTVDTTRRDGLVVFVTVPSGWAAAPDADMIPRFYRHVSVGAGEQIRVDLALRRDRDSDDQAFRFLAVSDPHVRPTPGSFPFDRDPLGRWRGQIGQFNRIVANAAGADDAPRFLCVSGDVTEWGLPTEFDAFRDGTRDSQVPVWPVLGNHEYPLAWWTAPWTYGGNVEQYRQSLGPEWYSFGYGGQHFVVLDNMLGAGQPDQLAWLERDLARNGGGKQVVVMFHAPFVEFDDWVRRYYPDSEPVAQSYLDLLGGYDTTLVLSGHAHVNRVDDRSVPGAKHVNSTSSYYSLDQTPLGFRVVDVGDGPARAPYRMFGVDCALTLVHPAPGARVPQGAGTVQISAYDTTSVIQGARYRLDGEQRWRPLRPAGPWTWTARENFRALEPGTHRWTAEVRDHTGRRWQRSGEFTVVAAGGVQQPAPGAPWPMFHGGPARGGHAIDEVAPPLRLAWSHGTGGTILTGSPVVSGDTAYIGVRDEDGAEHCGVVAVDLATGERRWRTPADSLVEATLAADDGRVFTTSVGGRLRALDAATGTPLWEHDAAAGDPLAYVCAYSSLAVAAGMVLHAYRTYRVADGMGSSWIVAHDVATGAVRWRYTRGFLFLVNDNKAVAVGDGRIYVNPGLNAPWAIDLATGTHAWSAALTVPPGDRPVEFGQGPLVYADGVVLATFRDAVSKGPNAVEAFDARTGAELWRYLGPADVLAFADLDGTAPAVAGTRVYASLPSGVVAALDLATGAERWRSALGAALLSSPAVSGSTLYVGANDGHLYALDAADGTVRWRFELGSWVASSPAVTGNLVLTGAWDGHLYCFVADD</sequence>
<dbReference type="PANTHER" id="PTHR34512">
    <property type="entry name" value="CELL SURFACE PROTEIN"/>
    <property type="match status" value="1"/>
</dbReference>
<dbReference type="Pfam" id="PF00149">
    <property type="entry name" value="Metallophos"/>
    <property type="match status" value="1"/>
</dbReference>
<dbReference type="Proteomes" id="UP000294739">
    <property type="component" value="Unassembled WGS sequence"/>
</dbReference>
<dbReference type="Pfam" id="PF16371">
    <property type="entry name" value="MetallophosN"/>
    <property type="match status" value="1"/>
</dbReference>
<dbReference type="GO" id="GO:0005975">
    <property type="term" value="P:carbohydrate metabolic process"/>
    <property type="evidence" value="ECO:0007669"/>
    <property type="project" value="UniProtKB-ARBA"/>
</dbReference>
<dbReference type="NCBIfam" id="TIGR01409">
    <property type="entry name" value="TAT_signal_seq"/>
    <property type="match status" value="1"/>
</dbReference>
<dbReference type="InterPro" id="IPR029052">
    <property type="entry name" value="Metallo-depent_PP-like"/>
</dbReference>
<dbReference type="Gene3D" id="3.60.21.10">
    <property type="match status" value="1"/>
</dbReference>
<feature type="domain" description="Pyrrolo-quinoline quinone repeat" evidence="2">
    <location>
        <begin position="830"/>
        <end position="916"/>
    </location>
</feature>
<dbReference type="Pfam" id="PF13360">
    <property type="entry name" value="PQQ_2"/>
    <property type="match status" value="2"/>
</dbReference>
<name>A0A4V2Z2R4_9ACTN</name>
<dbReference type="InterPro" id="IPR006311">
    <property type="entry name" value="TAT_signal"/>
</dbReference>
<dbReference type="InterPro" id="IPR004843">
    <property type="entry name" value="Calcineurin-like_PHP"/>
</dbReference>
<feature type="domain" description="Calcineurin-like phosphoesterase" evidence="1">
    <location>
        <begin position="171"/>
        <end position="375"/>
    </location>
</feature>
<dbReference type="GO" id="GO:0016787">
    <property type="term" value="F:hydrolase activity"/>
    <property type="evidence" value="ECO:0007669"/>
    <property type="project" value="InterPro"/>
</dbReference>
<dbReference type="InterPro" id="IPR013783">
    <property type="entry name" value="Ig-like_fold"/>
</dbReference>
<dbReference type="SUPFAM" id="SSF50998">
    <property type="entry name" value="Quinoprotein alcohol dehydrogenase-like"/>
    <property type="match status" value="2"/>
</dbReference>
<evidence type="ECO:0000259" key="1">
    <source>
        <dbReference type="Pfam" id="PF00149"/>
    </source>
</evidence>
<gene>
    <name evidence="4" type="ORF">E1269_13005</name>
</gene>
<dbReference type="EMBL" id="SMKZ01000016">
    <property type="protein sequence ID" value="TDE09888.1"/>
    <property type="molecule type" value="Genomic_DNA"/>
</dbReference>
<evidence type="ECO:0000259" key="2">
    <source>
        <dbReference type="Pfam" id="PF13360"/>
    </source>
</evidence>
<dbReference type="SUPFAM" id="SSF56300">
    <property type="entry name" value="Metallo-dependent phosphatases"/>
    <property type="match status" value="1"/>
</dbReference>
<dbReference type="InterPro" id="IPR002372">
    <property type="entry name" value="PQQ_rpt_dom"/>
</dbReference>
<dbReference type="InParanoid" id="A0A4V2Z2R4"/>
<protein>
    <submittedName>
        <fullName evidence="4">Twin-arginine translocation signal domain-containing protein</fullName>
    </submittedName>
</protein>
<comment type="caution">
    <text evidence="4">The sequence shown here is derived from an EMBL/GenBank/DDBJ whole genome shotgun (WGS) entry which is preliminary data.</text>
</comment>
<keyword evidence="5" id="KW-1185">Reference proteome</keyword>
<dbReference type="InterPro" id="IPR015943">
    <property type="entry name" value="WD40/YVTN_repeat-like_dom_sf"/>
</dbReference>
<evidence type="ECO:0000313" key="4">
    <source>
        <dbReference type="EMBL" id="TDE09888.1"/>
    </source>
</evidence>
<dbReference type="SUPFAM" id="SSF117074">
    <property type="entry name" value="Hypothetical protein PA1324"/>
    <property type="match status" value="1"/>
</dbReference>